<comment type="subcellular location">
    <subcellularLocation>
        <location evidence="11">Cell membrane</location>
        <topology evidence="11">Single-pass membrane protein</topology>
    </subcellularLocation>
</comment>
<evidence type="ECO:0000256" key="1">
    <source>
        <dbReference type="ARBA" id="ARBA00022448"/>
    </source>
</evidence>
<keyword evidence="1 11" id="KW-0813">Transport</keyword>
<keyword evidence="8 11" id="KW-1133">Transmembrane helix</keyword>
<evidence type="ECO:0000256" key="2">
    <source>
        <dbReference type="ARBA" id="ARBA00022475"/>
    </source>
</evidence>
<evidence type="ECO:0000256" key="5">
    <source>
        <dbReference type="ARBA" id="ARBA00022741"/>
    </source>
</evidence>
<evidence type="ECO:0000256" key="7">
    <source>
        <dbReference type="ARBA" id="ARBA00022958"/>
    </source>
</evidence>
<dbReference type="PIRSF" id="PIRSF001296">
    <property type="entry name" value="K_ATPase_KdpC"/>
    <property type="match status" value="1"/>
</dbReference>
<dbReference type="OrthoDB" id="9809491at2"/>
<evidence type="ECO:0000256" key="9">
    <source>
        <dbReference type="ARBA" id="ARBA00023065"/>
    </source>
</evidence>
<dbReference type="GO" id="GO:0005524">
    <property type="term" value="F:ATP binding"/>
    <property type="evidence" value="ECO:0007669"/>
    <property type="project" value="UniProtKB-UniRule"/>
</dbReference>
<evidence type="ECO:0000256" key="3">
    <source>
        <dbReference type="ARBA" id="ARBA00022538"/>
    </source>
</evidence>
<evidence type="ECO:0000256" key="11">
    <source>
        <dbReference type="HAMAP-Rule" id="MF_00276"/>
    </source>
</evidence>
<keyword evidence="5 11" id="KW-0547">Nucleotide-binding</keyword>
<evidence type="ECO:0000256" key="4">
    <source>
        <dbReference type="ARBA" id="ARBA00022692"/>
    </source>
</evidence>
<dbReference type="Proteomes" id="UP000298263">
    <property type="component" value="Unassembled WGS sequence"/>
</dbReference>
<dbReference type="InterPro" id="IPR003820">
    <property type="entry name" value="KdpC"/>
</dbReference>
<evidence type="ECO:0000256" key="10">
    <source>
        <dbReference type="ARBA" id="ARBA00023136"/>
    </source>
</evidence>
<reference evidence="12" key="1">
    <citation type="journal article" date="2019" name="PLoS Negl. Trop. Dis.">
        <title>Revisiting the worldwide diversity of Leptospira species in the environment.</title>
        <authorList>
            <person name="Vincent A.T."/>
            <person name="Schiettekatte O."/>
            <person name="Bourhy P."/>
            <person name="Veyrier F.J."/>
            <person name="Picardeau M."/>
        </authorList>
    </citation>
    <scope>NUCLEOTIDE SEQUENCE [LARGE SCALE GENOMIC DNA]</scope>
    <source>
        <strain evidence="12">201702422</strain>
    </source>
</reference>
<sequence>MKSNETSNQWEIAIRFFFLSIIGLGLLYPLSVTGLAQSLFPFKANGSLVVFQGNVIGSELLAQKINTESLFLYRPSAANYHTLPSGASNLSPSSFDLKTLVEKRKFDLETLGIDSQVCSELLYGSGSGLDPHISVGCAKEQAFYLSRKFNFPLKVLNELINKNTEYPILGIFGTERVNVTKLNVSWKEMKYE</sequence>
<comment type="subunit">
    <text evidence="11">The system is composed of three essential subunits: KdpA, KdpB and KdpC.</text>
</comment>
<dbReference type="HAMAP" id="MF_00276">
    <property type="entry name" value="KdpC"/>
    <property type="match status" value="1"/>
</dbReference>
<dbReference type="EMBL" id="RQGP01000022">
    <property type="protein sequence ID" value="TGL90939.1"/>
    <property type="molecule type" value="Genomic_DNA"/>
</dbReference>
<organism evidence="12 13">
    <name type="scientific">Leptospira congkakensis</name>
    <dbReference type="NCBI Taxonomy" id="2484932"/>
    <lineage>
        <taxon>Bacteria</taxon>
        <taxon>Pseudomonadati</taxon>
        <taxon>Spirochaetota</taxon>
        <taxon>Spirochaetia</taxon>
        <taxon>Leptospirales</taxon>
        <taxon>Leptospiraceae</taxon>
        <taxon>Leptospira</taxon>
    </lineage>
</organism>
<dbReference type="PANTHER" id="PTHR30042">
    <property type="entry name" value="POTASSIUM-TRANSPORTING ATPASE C CHAIN"/>
    <property type="match status" value="1"/>
</dbReference>
<keyword evidence="7 11" id="KW-0630">Potassium</keyword>
<keyword evidence="4 11" id="KW-0812">Transmembrane</keyword>
<comment type="function">
    <text evidence="11">Part of the high-affinity ATP-driven potassium transport (or Kdp) system, which catalyzes the hydrolysis of ATP coupled with the electrogenic transport of potassium into the cytoplasm. This subunit acts as a catalytic chaperone that increases the ATP-binding affinity of the ATP-hydrolyzing subunit KdpB by the formation of a transient KdpB/KdpC/ATP ternary complex.</text>
</comment>
<accession>A0A4Z1AIJ2</accession>
<feature type="transmembrane region" description="Helical" evidence="11">
    <location>
        <begin position="12"/>
        <end position="30"/>
    </location>
</feature>
<evidence type="ECO:0000313" key="13">
    <source>
        <dbReference type="Proteomes" id="UP000298263"/>
    </source>
</evidence>
<protein>
    <recommendedName>
        <fullName evidence="11">Potassium-transporting ATPase KdpC subunit</fullName>
    </recommendedName>
    <alternativeName>
        <fullName evidence="11">ATP phosphohydrolase [potassium-transporting] C chain</fullName>
    </alternativeName>
    <alternativeName>
        <fullName evidence="11">Potassium-binding and translocating subunit C</fullName>
    </alternativeName>
    <alternativeName>
        <fullName evidence="11">Potassium-translocating ATPase C chain</fullName>
    </alternativeName>
</protein>
<dbReference type="PANTHER" id="PTHR30042:SF2">
    <property type="entry name" value="POTASSIUM-TRANSPORTING ATPASE KDPC SUBUNIT"/>
    <property type="match status" value="1"/>
</dbReference>
<keyword evidence="9 11" id="KW-0406">Ion transport</keyword>
<proteinExistence type="inferred from homology"/>
<dbReference type="AlphaFoldDB" id="A0A4Z1AIJ2"/>
<keyword evidence="13" id="KW-1185">Reference proteome</keyword>
<name>A0A4Z1AIJ2_9LEPT</name>
<keyword evidence="10 11" id="KW-0472">Membrane</keyword>
<dbReference type="GO" id="GO:0005886">
    <property type="term" value="C:plasma membrane"/>
    <property type="evidence" value="ECO:0007669"/>
    <property type="project" value="UniProtKB-SubCell"/>
</dbReference>
<gene>
    <name evidence="11" type="primary">kdpC</name>
    <name evidence="12" type="ORF">EHQ69_13635</name>
</gene>
<dbReference type="GO" id="GO:0008556">
    <property type="term" value="F:P-type potassium transmembrane transporter activity"/>
    <property type="evidence" value="ECO:0007669"/>
    <property type="project" value="InterPro"/>
</dbReference>
<keyword evidence="6 11" id="KW-0067">ATP-binding</keyword>
<dbReference type="Pfam" id="PF02669">
    <property type="entry name" value="KdpC"/>
    <property type="match status" value="1"/>
</dbReference>
<dbReference type="RefSeq" id="WP_135584196.1">
    <property type="nucleotide sequence ID" value="NZ_RQGO01000005.1"/>
</dbReference>
<keyword evidence="2 11" id="KW-1003">Cell membrane</keyword>
<comment type="caution">
    <text evidence="12">The sequence shown here is derived from an EMBL/GenBank/DDBJ whole genome shotgun (WGS) entry which is preliminary data.</text>
</comment>
<evidence type="ECO:0000256" key="8">
    <source>
        <dbReference type="ARBA" id="ARBA00022989"/>
    </source>
</evidence>
<comment type="similarity">
    <text evidence="11">Belongs to the KdpC family.</text>
</comment>
<keyword evidence="3 11" id="KW-0633">Potassium transport</keyword>
<evidence type="ECO:0000313" key="12">
    <source>
        <dbReference type="EMBL" id="TGL90939.1"/>
    </source>
</evidence>
<evidence type="ECO:0000256" key="6">
    <source>
        <dbReference type="ARBA" id="ARBA00022840"/>
    </source>
</evidence>